<keyword evidence="1" id="KW-0472">Membrane</keyword>
<dbReference type="EMBL" id="CP037899">
    <property type="protein sequence ID" value="QDQ41639.1"/>
    <property type="molecule type" value="Genomic_DNA"/>
</dbReference>
<name>A0A516TK53_9BACT</name>
<keyword evidence="1" id="KW-1133">Transmembrane helix</keyword>
<keyword evidence="1" id="KW-0812">Transmembrane</keyword>
<reference evidence="3" key="1">
    <citation type="submission" date="2019-03" db="EMBL/GenBank/DDBJ databases">
        <title>Complete genome of Methylacidiphilum kamchatkense Kam1.</title>
        <authorList>
            <person name="Kruse T."/>
            <person name="Murarilal Ratnadevi C."/>
            <person name="Erikstad H.-A."/>
            <person name="Birkeland N.-K."/>
        </authorList>
    </citation>
    <scope>NUCLEOTIDE SEQUENCE [LARGE SCALE GENOMIC DNA]</scope>
    <source>
        <strain evidence="3">kam1</strain>
    </source>
</reference>
<dbReference type="KEGG" id="mkc:kam1_388"/>
<protein>
    <recommendedName>
        <fullName evidence="4">DoxX-like protein</fullName>
    </recommendedName>
</protein>
<accession>A0A516TK53</accession>
<proteinExistence type="predicted"/>
<evidence type="ECO:0000256" key="1">
    <source>
        <dbReference type="SAM" id="Phobius"/>
    </source>
</evidence>
<dbReference type="Proteomes" id="UP000315925">
    <property type="component" value="Chromosome"/>
</dbReference>
<evidence type="ECO:0000313" key="3">
    <source>
        <dbReference type="Proteomes" id="UP000315925"/>
    </source>
</evidence>
<gene>
    <name evidence="2" type="ORF">kam1_388</name>
</gene>
<organism evidence="2 3">
    <name type="scientific">Methylacidiphilum kamchatkense Kam1</name>
    <dbReference type="NCBI Taxonomy" id="1202785"/>
    <lineage>
        <taxon>Bacteria</taxon>
        <taxon>Pseudomonadati</taxon>
        <taxon>Verrucomicrobiota</taxon>
        <taxon>Methylacidiphilae</taxon>
        <taxon>Methylacidiphilales</taxon>
        <taxon>Methylacidiphilaceae</taxon>
        <taxon>Methylacidiphilum (ex Ratnadevi et al. 2023)</taxon>
    </lineage>
</organism>
<sequence length="50" mass="5647">MKGNRKVAFIVYHIFKTTPSFAFLPLRMALGLIFLFMDLKSSLDGLVAKV</sequence>
<evidence type="ECO:0000313" key="2">
    <source>
        <dbReference type="EMBL" id="QDQ41639.1"/>
    </source>
</evidence>
<evidence type="ECO:0008006" key="4">
    <source>
        <dbReference type="Google" id="ProtNLM"/>
    </source>
</evidence>
<dbReference type="AlphaFoldDB" id="A0A516TK53"/>
<feature type="transmembrane region" description="Helical" evidence="1">
    <location>
        <begin position="21"/>
        <end position="37"/>
    </location>
</feature>